<reference evidence="2" key="1">
    <citation type="submission" date="2017-03" db="EMBL/GenBank/DDBJ databases">
        <title>Phytopthora megakarya and P. palmivora, two closely related causual agents of cacao black pod achieved similar genome size and gene model numbers by different mechanisms.</title>
        <authorList>
            <person name="Ali S."/>
            <person name="Shao J."/>
            <person name="Larry D.J."/>
            <person name="Kronmiller B."/>
            <person name="Shen D."/>
            <person name="Strem M.D."/>
            <person name="Melnick R.L."/>
            <person name="Guiltinan M.J."/>
            <person name="Tyler B.M."/>
            <person name="Meinhardt L.W."/>
            <person name="Bailey B.A."/>
        </authorList>
    </citation>
    <scope>NUCLEOTIDE SEQUENCE [LARGE SCALE GENOMIC DNA]</scope>
    <source>
        <strain evidence="2">zdho120</strain>
    </source>
</reference>
<accession>A0A225VL79</accession>
<dbReference type="AlphaFoldDB" id="A0A225VL79"/>
<evidence type="ECO:0000313" key="1">
    <source>
        <dbReference type="EMBL" id="OWZ06092.1"/>
    </source>
</evidence>
<dbReference type="EMBL" id="NBNE01004119">
    <property type="protein sequence ID" value="OWZ06092.1"/>
    <property type="molecule type" value="Genomic_DNA"/>
</dbReference>
<sequence>MWSGDDCTISQVYGRLPSHVIAKNDKYSCSMATHRGRTYDISEPGHTMRTIFKRCSSERCEQSDTECTGRYKNYCSQASTLICVYQEGEHSAELDGSSSPRQLAMTPAMKMYVQVRLSSNRSITAHILFMEIAVTVKSKEIQKPASQKDKVRGLVNRWRDKPRDDSMRPVEEMCAQFMVELTENITQTGDDMIVFCDSRRSNGQLVPELGDASYECPFCMALTSFSHILSSTRSSMNHNSPR</sequence>
<evidence type="ECO:0000313" key="2">
    <source>
        <dbReference type="Proteomes" id="UP000198211"/>
    </source>
</evidence>
<keyword evidence="2" id="KW-1185">Reference proteome</keyword>
<name>A0A225VL79_9STRA</name>
<proteinExistence type="predicted"/>
<dbReference type="OrthoDB" id="126630at2759"/>
<comment type="caution">
    <text evidence="1">The sequence shown here is derived from an EMBL/GenBank/DDBJ whole genome shotgun (WGS) entry which is preliminary data.</text>
</comment>
<protein>
    <submittedName>
        <fullName evidence="1">Uncharacterized protein</fullName>
    </submittedName>
</protein>
<organism evidence="1 2">
    <name type="scientific">Phytophthora megakarya</name>
    <dbReference type="NCBI Taxonomy" id="4795"/>
    <lineage>
        <taxon>Eukaryota</taxon>
        <taxon>Sar</taxon>
        <taxon>Stramenopiles</taxon>
        <taxon>Oomycota</taxon>
        <taxon>Peronosporomycetes</taxon>
        <taxon>Peronosporales</taxon>
        <taxon>Peronosporaceae</taxon>
        <taxon>Phytophthora</taxon>
    </lineage>
</organism>
<gene>
    <name evidence="1" type="ORF">PHMEG_00021704</name>
</gene>
<dbReference type="Proteomes" id="UP000198211">
    <property type="component" value="Unassembled WGS sequence"/>
</dbReference>